<feature type="transmembrane region" description="Helical" evidence="1">
    <location>
        <begin position="6"/>
        <end position="22"/>
    </location>
</feature>
<dbReference type="AlphaFoldDB" id="A0A386ZJV1"/>
<protein>
    <submittedName>
        <fullName evidence="2">Uncharacterized protein</fullName>
    </submittedName>
</protein>
<accession>A0A386ZJV1</accession>
<evidence type="ECO:0000313" key="3">
    <source>
        <dbReference type="Proteomes" id="UP000267164"/>
    </source>
</evidence>
<feature type="transmembrane region" description="Helical" evidence="1">
    <location>
        <begin position="29"/>
        <end position="54"/>
    </location>
</feature>
<keyword evidence="1" id="KW-0472">Membrane</keyword>
<keyword evidence="1" id="KW-1133">Transmembrane helix</keyword>
<evidence type="ECO:0000256" key="1">
    <source>
        <dbReference type="SAM" id="Phobius"/>
    </source>
</evidence>
<name>A0A386ZJV1_9NOCA</name>
<dbReference type="EMBL" id="CP032568">
    <property type="protein sequence ID" value="AYF78152.1"/>
    <property type="molecule type" value="Genomic_DNA"/>
</dbReference>
<dbReference type="KEGG" id="nyu:D7D52_34855"/>
<proteinExistence type="predicted"/>
<dbReference type="Proteomes" id="UP000267164">
    <property type="component" value="Chromosome"/>
</dbReference>
<sequence>MSTMAYAGFACFVAAVTVLSLGRRRGGPALVFIPAALCLIGCGLVLAGGLLQAFTFDPVAGARP</sequence>
<evidence type="ECO:0000313" key="2">
    <source>
        <dbReference type="EMBL" id="AYF78152.1"/>
    </source>
</evidence>
<keyword evidence="1" id="KW-0812">Transmembrane</keyword>
<keyword evidence="3" id="KW-1185">Reference proteome</keyword>
<reference evidence="2 3" key="1">
    <citation type="submission" date="2018-09" db="EMBL/GenBank/DDBJ databases">
        <title>Nocardia yunnanensis sp. nov., an actinomycete isolated from a soil sample.</title>
        <authorList>
            <person name="Zhang J."/>
        </authorList>
    </citation>
    <scope>NUCLEOTIDE SEQUENCE [LARGE SCALE GENOMIC DNA]</scope>
    <source>
        <strain evidence="2 3">CFHS0054</strain>
    </source>
</reference>
<organism evidence="2 3">
    <name type="scientific">Nocardia yunnanensis</name>
    <dbReference type="NCBI Taxonomy" id="2382165"/>
    <lineage>
        <taxon>Bacteria</taxon>
        <taxon>Bacillati</taxon>
        <taxon>Actinomycetota</taxon>
        <taxon>Actinomycetes</taxon>
        <taxon>Mycobacteriales</taxon>
        <taxon>Nocardiaceae</taxon>
        <taxon>Nocardia</taxon>
    </lineage>
</organism>
<dbReference type="RefSeq" id="WP_120743235.1">
    <property type="nucleotide sequence ID" value="NZ_CP032568.1"/>
</dbReference>
<gene>
    <name evidence="2" type="ORF">D7D52_34855</name>
</gene>